<organism evidence="1 2">
    <name type="scientific">Smallanthus sonchifolius</name>
    <dbReference type="NCBI Taxonomy" id="185202"/>
    <lineage>
        <taxon>Eukaryota</taxon>
        <taxon>Viridiplantae</taxon>
        <taxon>Streptophyta</taxon>
        <taxon>Embryophyta</taxon>
        <taxon>Tracheophyta</taxon>
        <taxon>Spermatophyta</taxon>
        <taxon>Magnoliopsida</taxon>
        <taxon>eudicotyledons</taxon>
        <taxon>Gunneridae</taxon>
        <taxon>Pentapetalae</taxon>
        <taxon>asterids</taxon>
        <taxon>campanulids</taxon>
        <taxon>Asterales</taxon>
        <taxon>Asteraceae</taxon>
        <taxon>Asteroideae</taxon>
        <taxon>Heliantheae alliance</taxon>
        <taxon>Millerieae</taxon>
        <taxon>Smallanthus</taxon>
    </lineage>
</organism>
<evidence type="ECO:0000313" key="1">
    <source>
        <dbReference type="EMBL" id="KAI3801567.1"/>
    </source>
</evidence>
<reference evidence="2" key="1">
    <citation type="journal article" date="2022" name="Mol. Ecol. Resour.">
        <title>The genomes of chicory, endive, great burdock and yacon provide insights into Asteraceae palaeo-polyploidization history and plant inulin production.</title>
        <authorList>
            <person name="Fan W."/>
            <person name="Wang S."/>
            <person name="Wang H."/>
            <person name="Wang A."/>
            <person name="Jiang F."/>
            <person name="Liu H."/>
            <person name="Zhao H."/>
            <person name="Xu D."/>
            <person name="Zhang Y."/>
        </authorList>
    </citation>
    <scope>NUCLEOTIDE SEQUENCE [LARGE SCALE GENOMIC DNA]</scope>
    <source>
        <strain evidence="2">cv. Yunnan</strain>
    </source>
</reference>
<protein>
    <submittedName>
        <fullName evidence="1">Uncharacterized protein</fullName>
    </submittedName>
</protein>
<gene>
    <name evidence="1" type="ORF">L1987_29675</name>
</gene>
<sequence length="89" mass="10063">MRGWLPRKVATFGDGRAFLGVSLGGCENAIKFFDGKKATEFPMGRGNWEVVMKEKETVTKFFDGMEMLMDGKTKLFKELANHNAFDHLV</sequence>
<comment type="caution">
    <text evidence="1">The sequence shown here is derived from an EMBL/GenBank/DDBJ whole genome shotgun (WGS) entry which is preliminary data.</text>
</comment>
<dbReference type="EMBL" id="CM042027">
    <property type="protein sequence ID" value="KAI3801567.1"/>
    <property type="molecule type" value="Genomic_DNA"/>
</dbReference>
<keyword evidence="2" id="KW-1185">Reference proteome</keyword>
<proteinExistence type="predicted"/>
<name>A0ACB9I3C3_9ASTR</name>
<evidence type="ECO:0000313" key="2">
    <source>
        <dbReference type="Proteomes" id="UP001056120"/>
    </source>
</evidence>
<dbReference type="Proteomes" id="UP001056120">
    <property type="component" value="Linkage Group LG10"/>
</dbReference>
<reference evidence="1 2" key="2">
    <citation type="journal article" date="2022" name="Mol. Ecol. Resour.">
        <title>The genomes of chicory, endive, great burdock and yacon provide insights into Asteraceae paleo-polyploidization history and plant inulin production.</title>
        <authorList>
            <person name="Fan W."/>
            <person name="Wang S."/>
            <person name="Wang H."/>
            <person name="Wang A."/>
            <person name="Jiang F."/>
            <person name="Liu H."/>
            <person name="Zhao H."/>
            <person name="Xu D."/>
            <person name="Zhang Y."/>
        </authorList>
    </citation>
    <scope>NUCLEOTIDE SEQUENCE [LARGE SCALE GENOMIC DNA]</scope>
    <source>
        <strain evidence="2">cv. Yunnan</strain>
        <tissue evidence="1">Leaves</tissue>
    </source>
</reference>
<accession>A0ACB9I3C3</accession>